<dbReference type="InterPro" id="IPR011252">
    <property type="entry name" value="Fibrogen-bd_dom1"/>
</dbReference>
<dbReference type="Pfam" id="PF05737">
    <property type="entry name" value="Collagen_bind"/>
    <property type="match status" value="1"/>
</dbReference>
<evidence type="ECO:0000256" key="7">
    <source>
        <dbReference type="SAM" id="Phobius"/>
    </source>
</evidence>
<name>A0A4Q1XIV5_ENTFL</name>
<dbReference type="InterPro" id="IPR008456">
    <property type="entry name" value="Collagen-bd_dom"/>
</dbReference>
<dbReference type="EMBL" id="SIYF01000639">
    <property type="protein sequence ID" value="TKK61845.1"/>
    <property type="molecule type" value="Genomic_DNA"/>
</dbReference>
<feature type="region of interest" description="Disordered" evidence="6">
    <location>
        <begin position="318"/>
        <end position="543"/>
    </location>
</feature>
<dbReference type="RefSeq" id="WP_104846633.1">
    <property type="nucleotide sequence ID" value="NZ_CP116561.1"/>
</dbReference>
<organism evidence="8 9">
    <name type="scientific">Enterococcus faecalis</name>
    <name type="common">Streptococcus faecalis</name>
    <dbReference type="NCBI Taxonomy" id="1351"/>
    <lineage>
        <taxon>Bacteria</taxon>
        <taxon>Bacillati</taxon>
        <taxon>Bacillota</taxon>
        <taxon>Bacilli</taxon>
        <taxon>Lactobacillales</taxon>
        <taxon>Enterococcaceae</taxon>
        <taxon>Enterococcus</taxon>
    </lineage>
</organism>
<dbReference type="InterPro" id="IPR008966">
    <property type="entry name" value="Adhesion_dom_sf"/>
</dbReference>
<accession>A0A4Q1XIV5</accession>
<keyword evidence="5" id="KW-0572">Peptidoglycan-anchor</keyword>
<dbReference type="Proteomes" id="UP000305511">
    <property type="component" value="Unassembled WGS sequence"/>
</dbReference>
<keyword evidence="4" id="KW-0732">Signal</keyword>
<feature type="compositionally biased region" description="Basic and acidic residues" evidence="6">
    <location>
        <begin position="361"/>
        <end position="379"/>
    </location>
</feature>
<keyword evidence="7" id="KW-1133">Transmembrane helix</keyword>
<feature type="compositionally biased region" description="Basic and acidic residues" evidence="6">
    <location>
        <begin position="485"/>
        <end position="495"/>
    </location>
</feature>
<dbReference type="PROSITE" id="PS50847">
    <property type="entry name" value="GRAM_POS_ANCHORING"/>
    <property type="match status" value="1"/>
</dbReference>
<feature type="compositionally biased region" description="Basic and acidic residues" evidence="6">
    <location>
        <begin position="322"/>
        <end position="334"/>
    </location>
</feature>
<keyword evidence="3" id="KW-0964">Secreted</keyword>
<evidence type="ECO:0000313" key="9">
    <source>
        <dbReference type="Proteomes" id="UP000305511"/>
    </source>
</evidence>
<evidence type="ECO:0000256" key="2">
    <source>
        <dbReference type="ARBA" id="ARBA00022512"/>
    </source>
</evidence>
<feature type="compositionally biased region" description="Polar residues" evidence="6">
    <location>
        <begin position="510"/>
        <end position="530"/>
    </location>
</feature>
<dbReference type="Pfam" id="PF18874">
    <property type="entry name" value="QPE"/>
    <property type="match status" value="3"/>
</dbReference>
<keyword evidence="2" id="KW-0134">Cell wall</keyword>
<dbReference type="Gene3D" id="2.60.40.740">
    <property type="match status" value="1"/>
</dbReference>
<proteinExistence type="predicted"/>
<feature type="compositionally biased region" description="Basic and acidic residues" evidence="6">
    <location>
        <begin position="418"/>
        <end position="428"/>
    </location>
</feature>
<evidence type="ECO:0000256" key="6">
    <source>
        <dbReference type="SAM" id="MobiDB-lite"/>
    </source>
</evidence>
<gene>
    <name evidence="8" type="ORF">EY666_18390</name>
</gene>
<dbReference type="AlphaFoldDB" id="A0A4Q1XIV5"/>
<feature type="compositionally biased region" description="Basic and acidic residues" evidence="6">
    <location>
        <begin position="467"/>
        <end position="477"/>
    </location>
</feature>
<protein>
    <submittedName>
        <fullName evidence="8">LPXTG cell wall anchor domain-containing protein</fullName>
    </submittedName>
</protein>
<dbReference type="GO" id="GO:0005518">
    <property type="term" value="F:collagen binding"/>
    <property type="evidence" value="ECO:0007669"/>
    <property type="project" value="InterPro"/>
</dbReference>
<dbReference type="GO" id="GO:0007155">
    <property type="term" value="P:cell adhesion"/>
    <property type="evidence" value="ECO:0007669"/>
    <property type="project" value="InterPro"/>
</dbReference>
<evidence type="ECO:0000256" key="3">
    <source>
        <dbReference type="ARBA" id="ARBA00022525"/>
    </source>
</evidence>
<comment type="caution">
    <text evidence="8">The sequence shown here is derived from an EMBL/GenBank/DDBJ whole genome shotgun (WGS) entry which is preliminary data.</text>
</comment>
<evidence type="ECO:0000313" key="8">
    <source>
        <dbReference type="EMBL" id="TKK61845.1"/>
    </source>
</evidence>
<dbReference type="Gene3D" id="2.60.40.1280">
    <property type="match status" value="1"/>
</dbReference>
<sequence length="588" mass="65712">MNKFLKYTFSLLIIIIGSFYSHQVVSAEELVGTGIVDLFEFSDTNLSQGQTTSVKITFSEKYKDHIKPGDTLTFPMPAGLEGMTENDGSPRKILLSDLGEALIYKDRIVATANDRVKFLEHVHGSFSFGIKSTVTNSTTDATIETNFGTTLEKKSVTVRGISQNPGTSTQPFFYKSGDLLGDSDKVRWFLNVNLNKEELSDDIVISDTHGSGQLLNKDSFNITVNNYLGSTTYTLNAFMEKGFGTIELSTDNNFIIRLKKDHARLASFTIMYTTTITTEGRKQELFENSYDVNYQIFNKERMTEKNSTSVKNLFAEGEADGDLDKQDPNEHEIETPNESVEPLPDNTPTPEKPLVEDSENPSEKGPDKSQPEIHIGEKEDFIEDESDKIKDLEDTPSTEKPLFPKDIENETNNSVDKNQPEIHIGEKEEVVEDESDKTKDLEDTPSTETPLPPKEVENETNNSVDKNQPESRIGEKEDLVEDESDKIKDLKDTPSTEKPLSSKKIKKETSNTVDTNKTAVKKNSPQANQKTTSDTSMTTVSSLSSVNEKEKKILPKAGTTNNMFLTLLGLLIILFTSITVYSKYKKVN</sequence>
<dbReference type="SUPFAM" id="SSF49401">
    <property type="entry name" value="Bacterial adhesins"/>
    <property type="match status" value="2"/>
</dbReference>
<dbReference type="InterPro" id="IPR043631">
    <property type="entry name" value="QPE_rpt"/>
</dbReference>
<keyword evidence="7" id="KW-0812">Transmembrane</keyword>
<feature type="compositionally biased region" description="Low complexity" evidence="6">
    <location>
        <begin position="531"/>
        <end position="543"/>
    </location>
</feature>
<keyword evidence="7" id="KW-0472">Membrane</keyword>
<dbReference type="InterPro" id="IPR019931">
    <property type="entry name" value="LPXTG_anchor"/>
</dbReference>
<evidence type="ECO:0000256" key="4">
    <source>
        <dbReference type="ARBA" id="ARBA00022729"/>
    </source>
</evidence>
<dbReference type="NCBIfam" id="TIGR01167">
    <property type="entry name" value="LPXTG_anchor"/>
    <property type="match status" value="1"/>
</dbReference>
<comment type="subcellular location">
    <subcellularLocation>
        <location evidence="1">Secreted</location>
        <location evidence="1">Cell wall</location>
    </subcellularLocation>
</comment>
<dbReference type="Pfam" id="PF00746">
    <property type="entry name" value="Gram_pos_anchor"/>
    <property type="match status" value="1"/>
</dbReference>
<evidence type="ECO:0000256" key="1">
    <source>
        <dbReference type="ARBA" id="ARBA00004191"/>
    </source>
</evidence>
<reference evidence="8 9" key="1">
    <citation type="submission" date="2019-02" db="EMBL/GenBank/DDBJ databases">
        <title>Bacteria dissemination in different level of health care in South Africa: the effectiveness of infections prevention and control.</title>
        <authorList>
            <person name="Shobo C."/>
            <person name="Amoako D.G."/>
            <person name="Allam M."/>
            <person name="Ismail A."/>
            <person name="Bester L.A."/>
            <person name="Essack S.Y."/>
        </authorList>
    </citation>
    <scope>NUCLEOTIDE SEQUENCE [LARGE SCALE GENOMIC DNA]</scope>
    <source>
        <strain evidence="8 9">2SIL2</strain>
    </source>
</reference>
<feature type="transmembrane region" description="Helical" evidence="7">
    <location>
        <begin position="563"/>
        <end position="582"/>
    </location>
</feature>
<evidence type="ECO:0000256" key="5">
    <source>
        <dbReference type="ARBA" id="ARBA00023088"/>
    </source>
</evidence>